<evidence type="ECO:0000313" key="18">
    <source>
        <dbReference type="EMBL" id="OXZ32342.1"/>
    </source>
</evidence>
<evidence type="ECO:0000256" key="2">
    <source>
        <dbReference type="ARBA" id="ARBA00002049"/>
    </source>
</evidence>
<dbReference type="GO" id="GO:0032264">
    <property type="term" value="P:IMP salvage"/>
    <property type="evidence" value="ECO:0007669"/>
    <property type="project" value="UniProtKB-UniPathway"/>
</dbReference>
<dbReference type="InterPro" id="IPR029057">
    <property type="entry name" value="PRTase-like"/>
</dbReference>
<evidence type="ECO:0000256" key="15">
    <source>
        <dbReference type="ARBA" id="ARBA00049402"/>
    </source>
</evidence>
<evidence type="ECO:0000256" key="16">
    <source>
        <dbReference type="RuleBase" id="RU364099"/>
    </source>
</evidence>
<evidence type="ECO:0000256" key="1">
    <source>
        <dbReference type="ARBA" id="ARBA00001946"/>
    </source>
</evidence>
<dbReference type="NCBIfam" id="TIGR01203">
    <property type="entry name" value="HGPRTase"/>
    <property type="match status" value="1"/>
</dbReference>
<dbReference type="GO" id="GO:0052657">
    <property type="term" value="F:guanine phosphoribosyltransferase activity"/>
    <property type="evidence" value="ECO:0007669"/>
    <property type="project" value="UniProtKB-ARBA"/>
</dbReference>
<dbReference type="EMBL" id="NDYE01000012">
    <property type="protein sequence ID" value="OXZ32342.1"/>
    <property type="molecule type" value="Genomic_DNA"/>
</dbReference>
<evidence type="ECO:0000256" key="6">
    <source>
        <dbReference type="ARBA" id="ARBA00008391"/>
    </source>
</evidence>
<dbReference type="FunFam" id="3.40.50.2020:FF:000006">
    <property type="entry name" value="Hypoxanthine phosphoribosyltransferase"/>
    <property type="match status" value="1"/>
</dbReference>
<dbReference type="EC" id="2.4.2.8" evidence="16"/>
<evidence type="ECO:0000256" key="8">
    <source>
        <dbReference type="ARBA" id="ARBA00022676"/>
    </source>
</evidence>
<evidence type="ECO:0000256" key="4">
    <source>
        <dbReference type="ARBA" id="ARBA00004669"/>
    </source>
</evidence>
<keyword evidence="8 16" id="KW-0328">Glycosyltransferase</keyword>
<dbReference type="GO" id="GO:0000166">
    <property type="term" value="F:nucleotide binding"/>
    <property type="evidence" value="ECO:0007669"/>
    <property type="project" value="UniProtKB-KW"/>
</dbReference>
<dbReference type="GO" id="GO:0046100">
    <property type="term" value="P:hypoxanthine metabolic process"/>
    <property type="evidence" value="ECO:0007669"/>
    <property type="project" value="TreeGrafter"/>
</dbReference>
<proteinExistence type="inferred from homology"/>
<keyword evidence="11 16" id="KW-0660">Purine salvage</keyword>
<dbReference type="Pfam" id="PF00156">
    <property type="entry name" value="Pribosyltran"/>
    <property type="match status" value="1"/>
</dbReference>
<evidence type="ECO:0000313" key="19">
    <source>
        <dbReference type="Proteomes" id="UP000215546"/>
    </source>
</evidence>
<dbReference type="InterPro" id="IPR050408">
    <property type="entry name" value="HGPRT"/>
</dbReference>
<name>A0A233UZK4_FINMA</name>
<comment type="cofactor">
    <cofactor evidence="1 16">
        <name>Mg(2+)</name>
        <dbReference type="ChEBI" id="CHEBI:18420"/>
    </cofactor>
</comment>
<evidence type="ECO:0000256" key="11">
    <source>
        <dbReference type="ARBA" id="ARBA00022726"/>
    </source>
</evidence>
<dbReference type="GO" id="GO:0006166">
    <property type="term" value="P:purine ribonucleoside salvage"/>
    <property type="evidence" value="ECO:0007669"/>
    <property type="project" value="UniProtKB-KW"/>
</dbReference>
<dbReference type="CDD" id="cd06223">
    <property type="entry name" value="PRTases_typeI"/>
    <property type="match status" value="1"/>
</dbReference>
<keyword evidence="12 16" id="KW-0547">Nucleotide-binding</keyword>
<organism evidence="18 19">
    <name type="scientific">Finegoldia magna</name>
    <name type="common">Peptostreptococcus magnus</name>
    <dbReference type="NCBI Taxonomy" id="1260"/>
    <lineage>
        <taxon>Bacteria</taxon>
        <taxon>Bacillati</taxon>
        <taxon>Bacillota</taxon>
        <taxon>Tissierellia</taxon>
        <taxon>Tissierellales</taxon>
        <taxon>Peptoniphilaceae</taxon>
        <taxon>Finegoldia</taxon>
    </lineage>
</organism>
<comment type="pathway">
    <text evidence="5">Purine metabolism; GMP biosynthesis via salvage pathway; GMP from guanine: step 1/1.</text>
</comment>
<comment type="function">
    <text evidence="2">Purine salvage pathway enzyme that catalyzes the transfer of the ribosyl-5-phosphate group from 5-phospho-alpha-D-ribose 1-diphosphate (PRPP) to the N9 position of the 6-oxopurines hypoxanthine and guanine to form the corresponding ribonucleotides IMP (inosine 5'-monophosphate) and GMP (guanosine 5'-monophosphate), with the release of PPi.</text>
</comment>
<dbReference type="GO" id="GO:0032263">
    <property type="term" value="P:GMP salvage"/>
    <property type="evidence" value="ECO:0007669"/>
    <property type="project" value="TreeGrafter"/>
</dbReference>
<keyword evidence="10 16" id="KW-0479">Metal-binding</keyword>
<evidence type="ECO:0000256" key="14">
    <source>
        <dbReference type="ARBA" id="ARBA00048811"/>
    </source>
</evidence>
<reference evidence="19" key="1">
    <citation type="submission" date="2017-04" db="EMBL/GenBank/DDBJ databases">
        <title>Finegoldia magna isolated from orthopedic joint implant-associated infections.</title>
        <authorList>
            <person name="Bjorklund S."/>
            <person name="Bruggemann H."/>
            <person name="Jensen A."/>
            <person name="Hellmark B."/>
            <person name="Soderquist B."/>
        </authorList>
    </citation>
    <scope>NUCLEOTIDE SEQUENCE [LARGE SCALE GENOMIC DNA]</scope>
    <source>
        <strain evidence="19">12T273</strain>
    </source>
</reference>
<evidence type="ECO:0000256" key="12">
    <source>
        <dbReference type="ARBA" id="ARBA00022741"/>
    </source>
</evidence>
<gene>
    <name evidence="18" type="ORF">B9N55_05860</name>
</gene>
<dbReference type="AlphaFoldDB" id="A0A233UZK4"/>
<accession>A0A233UZK4</accession>
<dbReference type="GO" id="GO:0005829">
    <property type="term" value="C:cytosol"/>
    <property type="evidence" value="ECO:0007669"/>
    <property type="project" value="TreeGrafter"/>
</dbReference>
<dbReference type="GO" id="GO:0006178">
    <property type="term" value="P:guanine salvage"/>
    <property type="evidence" value="ECO:0007669"/>
    <property type="project" value="TreeGrafter"/>
</dbReference>
<dbReference type="InterPro" id="IPR000836">
    <property type="entry name" value="PRTase_dom"/>
</dbReference>
<dbReference type="UniPathway" id="UPA00591">
    <property type="reaction ID" value="UER00648"/>
</dbReference>
<dbReference type="GO" id="GO:0004422">
    <property type="term" value="F:hypoxanthine phosphoribosyltransferase activity"/>
    <property type="evidence" value="ECO:0007669"/>
    <property type="project" value="InterPro"/>
</dbReference>
<dbReference type="SUPFAM" id="SSF53271">
    <property type="entry name" value="PRTase-like"/>
    <property type="match status" value="1"/>
</dbReference>
<dbReference type="GO" id="GO:0000287">
    <property type="term" value="F:magnesium ion binding"/>
    <property type="evidence" value="ECO:0007669"/>
    <property type="project" value="TreeGrafter"/>
</dbReference>
<feature type="domain" description="Phosphoribosyltransferase" evidence="17">
    <location>
        <begin position="6"/>
        <end position="156"/>
    </location>
</feature>
<evidence type="ECO:0000256" key="5">
    <source>
        <dbReference type="ARBA" id="ARBA00004676"/>
    </source>
</evidence>
<comment type="catalytic activity">
    <reaction evidence="15">
        <text>IMP + diphosphate = hypoxanthine + 5-phospho-alpha-D-ribose 1-diphosphate</text>
        <dbReference type="Rhea" id="RHEA:17973"/>
        <dbReference type="ChEBI" id="CHEBI:17368"/>
        <dbReference type="ChEBI" id="CHEBI:33019"/>
        <dbReference type="ChEBI" id="CHEBI:58017"/>
        <dbReference type="ChEBI" id="CHEBI:58053"/>
        <dbReference type="EC" id="2.4.2.8"/>
    </reaction>
    <physiologicalReaction direction="right-to-left" evidence="15">
        <dbReference type="Rhea" id="RHEA:17975"/>
    </physiologicalReaction>
</comment>
<keyword evidence="9 16" id="KW-0808">Transferase</keyword>
<evidence type="ECO:0000256" key="10">
    <source>
        <dbReference type="ARBA" id="ARBA00022723"/>
    </source>
</evidence>
<comment type="caution">
    <text evidence="18">The sequence shown here is derived from an EMBL/GenBank/DDBJ whole genome shotgun (WGS) entry which is preliminary data.</text>
</comment>
<evidence type="ECO:0000256" key="3">
    <source>
        <dbReference type="ARBA" id="ARBA00004496"/>
    </source>
</evidence>
<comment type="pathway">
    <text evidence="4 16">Purine metabolism; IMP biosynthesis via salvage pathway; IMP from hypoxanthine: step 1/1.</text>
</comment>
<comment type="subcellular location">
    <subcellularLocation>
        <location evidence="3 16">Cytoplasm</location>
    </subcellularLocation>
</comment>
<comment type="similarity">
    <text evidence="6 16">Belongs to the purine/pyrimidine phosphoribosyltransferase family.</text>
</comment>
<dbReference type="Gene3D" id="3.40.50.2020">
    <property type="match status" value="1"/>
</dbReference>
<evidence type="ECO:0000259" key="17">
    <source>
        <dbReference type="Pfam" id="PF00156"/>
    </source>
</evidence>
<dbReference type="PANTHER" id="PTHR43340">
    <property type="entry name" value="HYPOXANTHINE-GUANINE PHOSPHORIBOSYLTRANSFERASE"/>
    <property type="match status" value="1"/>
</dbReference>
<keyword evidence="7 16" id="KW-0963">Cytoplasm</keyword>
<evidence type="ECO:0000256" key="9">
    <source>
        <dbReference type="ARBA" id="ARBA00022679"/>
    </source>
</evidence>
<dbReference type="RefSeq" id="WP_094208633.1">
    <property type="nucleotide sequence ID" value="NZ_JAPJPX010000001.1"/>
</dbReference>
<evidence type="ECO:0000256" key="13">
    <source>
        <dbReference type="ARBA" id="ARBA00022842"/>
    </source>
</evidence>
<dbReference type="Proteomes" id="UP000215546">
    <property type="component" value="Unassembled WGS sequence"/>
</dbReference>
<evidence type="ECO:0000256" key="7">
    <source>
        <dbReference type="ARBA" id="ARBA00022490"/>
    </source>
</evidence>
<dbReference type="PANTHER" id="PTHR43340:SF1">
    <property type="entry name" value="HYPOXANTHINE PHOSPHORIBOSYLTRANSFERASE"/>
    <property type="match status" value="1"/>
</dbReference>
<comment type="catalytic activity">
    <reaction evidence="14">
        <text>GMP + diphosphate = guanine + 5-phospho-alpha-D-ribose 1-diphosphate</text>
        <dbReference type="Rhea" id="RHEA:25424"/>
        <dbReference type="ChEBI" id="CHEBI:16235"/>
        <dbReference type="ChEBI" id="CHEBI:33019"/>
        <dbReference type="ChEBI" id="CHEBI:58017"/>
        <dbReference type="ChEBI" id="CHEBI:58115"/>
        <dbReference type="EC" id="2.4.2.8"/>
    </reaction>
    <physiologicalReaction direction="right-to-left" evidence="14">
        <dbReference type="Rhea" id="RHEA:25426"/>
    </physiologicalReaction>
</comment>
<sequence>MKEEILLSEQQIKEKVKELGAQITKDYKDKNLCVVSLLRGSFMFMSDLVRQIDMPICIDFMTTSSYEDAEKSTGKVEILTDVRENLENYDVLIVDDIIDSGNTIVNTLEYIKQKNPKSVKTCVLLDKPSRRQVEYNADYVGFEIDDVFIVGYGLNYKSSYRNIPYIFIWNQDV</sequence>
<keyword evidence="13 16" id="KW-0460">Magnesium</keyword>
<protein>
    <recommendedName>
        <fullName evidence="16">Hypoxanthine phosphoribosyltransferase</fullName>
        <ecNumber evidence="16">2.4.2.8</ecNumber>
    </recommendedName>
</protein>
<dbReference type="InterPro" id="IPR005904">
    <property type="entry name" value="Hxn_phspho_trans"/>
</dbReference>